<dbReference type="OMA" id="DYRPRLN"/>
<proteinExistence type="predicted"/>
<dbReference type="Proteomes" id="UP000007148">
    <property type="component" value="Unassembled WGS sequence"/>
</dbReference>
<dbReference type="EMBL" id="CAFZ01000107">
    <property type="protein sequence ID" value="CCA71130.1"/>
    <property type="molecule type" value="Genomic_DNA"/>
</dbReference>
<dbReference type="HOGENOM" id="CLU_026803_0_0_1"/>
<evidence type="ECO:0000259" key="1">
    <source>
        <dbReference type="Pfam" id="PF13449"/>
    </source>
</evidence>
<sequence length="525" mass="57016">MDHSLKASTSCSLSPPPGSLSKINPMSSLQKFSVLLVHLAALGFVQAGNLQRPDPSLCSDTHKGSDTFVNKRLLAYSLIIKGLVAFGFIPSDAKDKYGETLGGFGSAMALQRGTFRAKPDGKFEGKMIVLPDRGYNVEAPIDWQTRLHYLSFMMKPYYGTDNLTFADAQKTLQLQYLSTTLFTFRDQPTSGADPSAFKTFPGSSIQYPIAASNYTRLTTDTEGLVQNADGTFWISDEYGPYIYLVSSKGKVLKTIAPPDAALPRINGSLNFTSIRDPDTGRSANQGFEGLTTSASGDKVYALMQSALRQDGGGNKTTNRYARLFKWDAHNLKLEAEYVVPLPQSSKPSTYAQSEIHWLNKNQFLVLARDGDGNGGDGAKSAYKSIDIFDTSNATNIANTIYDSATGSVAPGGQLLGTIVPATYTPFVSLLNTTQLARFGLHNGKPVDQTLINSKWESLALAPARDPQNPDDYFLFTFSDNDFQTTNGVAMGKPYNASINVDNQALVWRVTLPSVKRGSVEEAIGI</sequence>
<dbReference type="PANTHER" id="PTHR37957">
    <property type="entry name" value="BLR7070 PROTEIN"/>
    <property type="match status" value="1"/>
</dbReference>
<dbReference type="PANTHER" id="PTHR37957:SF1">
    <property type="entry name" value="PHYTASE-LIKE DOMAIN-CONTAINING PROTEIN"/>
    <property type="match status" value="1"/>
</dbReference>
<keyword evidence="3" id="KW-1185">Reference proteome</keyword>
<evidence type="ECO:0000313" key="3">
    <source>
        <dbReference type="Proteomes" id="UP000007148"/>
    </source>
</evidence>
<dbReference type="Pfam" id="PF13449">
    <property type="entry name" value="Phytase-like"/>
    <property type="match status" value="1"/>
</dbReference>
<dbReference type="STRING" id="1109443.G4TII7"/>
<feature type="domain" description="Phytase-like" evidence="1">
    <location>
        <begin position="124"/>
        <end position="399"/>
    </location>
</feature>
<organism evidence="2 3">
    <name type="scientific">Serendipita indica (strain DSM 11827)</name>
    <name type="common">Root endophyte fungus</name>
    <name type="synonym">Piriformospora indica</name>
    <dbReference type="NCBI Taxonomy" id="1109443"/>
    <lineage>
        <taxon>Eukaryota</taxon>
        <taxon>Fungi</taxon>
        <taxon>Dikarya</taxon>
        <taxon>Basidiomycota</taxon>
        <taxon>Agaricomycotina</taxon>
        <taxon>Agaricomycetes</taxon>
        <taxon>Sebacinales</taxon>
        <taxon>Serendipitaceae</taxon>
        <taxon>Serendipita</taxon>
    </lineage>
</organism>
<reference evidence="2 3" key="1">
    <citation type="journal article" date="2011" name="PLoS Pathog.">
        <title>Endophytic Life Strategies Decoded by Genome and Transcriptome Analyses of the Mutualistic Root Symbiont Piriformospora indica.</title>
        <authorList>
            <person name="Zuccaro A."/>
            <person name="Lahrmann U."/>
            <person name="Guldener U."/>
            <person name="Langen G."/>
            <person name="Pfiffi S."/>
            <person name="Biedenkopf D."/>
            <person name="Wong P."/>
            <person name="Samans B."/>
            <person name="Grimm C."/>
            <person name="Basiewicz M."/>
            <person name="Murat C."/>
            <person name="Martin F."/>
            <person name="Kogel K.H."/>
        </authorList>
    </citation>
    <scope>NUCLEOTIDE SEQUENCE [LARGE SCALE GENOMIC DNA]</scope>
    <source>
        <strain evidence="2 3">DSM 11827</strain>
    </source>
</reference>
<dbReference type="InParanoid" id="G4TII7"/>
<dbReference type="OrthoDB" id="425936at2759"/>
<dbReference type="AlphaFoldDB" id="G4TII7"/>
<name>G4TII7_SERID</name>
<dbReference type="InterPro" id="IPR027372">
    <property type="entry name" value="Phytase-like_dom"/>
</dbReference>
<accession>G4TII7</accession>
<dbReference type="eggNOG" id="ENOG502QPYR">
    <property type="taxonomic scope" value="Eukaryota"/>
</dbReference>
<protein>
    <recommendedName>
        <fullName evidence="1">Phytase-like domain-containing protein</fullName>
    </recommendedName>
</protein>
<gene>
    <name evidence="2" type="ORF">PIIN_05065</name>
</gene>
<comment type="caution">
    <text evidence="2">The sequence shown here is derived from an EMBL/GenBank/DDBJ whole genome shotgun (WGS) entry which is preliminary data.</text>
</comment>
<evidence type="ECO:0000313" key="2">
    <source>
        <dbReference type="EMBL" id="CCA71130.1"/>
    </source>
</evidence>